<organism evidence="6 7">
    <name type="scientific">Candidatus Tenderia electrophaga</name>
    <dbReference type="NCBI Taxonomy" id="1748243"/>
    <lineage>
        <taxon>Bacteria</taxon>
        <taxon>Pseudomonadati</taxon>
        <taxon>Pseudomonadota</taxon>
        <taxon>Gammaproteobacteria</taxon>
        <taxon>Candidatus Tenderiales</taxon>
        <taxon>Candidatus Tenderiaceae</taxon>
        <taxon>Candidatus Tenderia</taxon>
    </lineage>
</organism>
<sequence length="431" mass="48770">MQEPRPANYSTLLLVDDEQNILSSLKRIFRPLPYTVLTAQRGAEALEILEKTEVDIIISDMRMPEMDGAQLLATVSSRWPETVRILLTGFADLSSTIKAVNEGHIYKYISKPWEENDLKLTVHNALETKFLQAERERLLKLTQRQNEELKDLNSNLERKVEERTEELRVAHESLRKSYFSSIKTFSNLIELSEGATSGHSKRVAELAQKVAQKLGLGKEQTQQIFFAALLHDIGKIGLPADLIMRPTKTLTPEEKRVLAKHPVLGEAVLMGFEPLHEAAKLIRSHHEYFDGSGYPEGLAGGDIPLGARILAAVNDYDTLQHGGASAHRLTEAEAREHMLRYRGRLYDPKVIDAFITTNKQVTNEVRSASVKIDDKELRVGMVLAKDLLTRHGILILSEGHILDEHMIERIHRFSRTSGEKLDIQIAMKRIR</sequence>
<dbReference type="Pfam" id="PF13487">
    <property type="entry name" value="HD_5"/>
    <property type="match status" value="1"/>
</dbReference>
<keyword evidence="1" id="KW-0597">Phosphoprotein</keyword>
<protein>
    <submittedName>
        <fullName evidence="6">Two-component system response regulator</fullName>
    </submittedName>
</protein>
<dbReference type="SMART" id="SM00448">
    <property type="entry name" value="REC"/>
    <property type="match status" value="1"/>
</dbReference>
<dbReference type="AlphaFoldDB" id="A0A0S2TCT4"/>
<dbReference type="InterPro" id="IPR037522">
    <property type="entry name" value="HD_GYP_dom"/>
</dbReference>
<dbReference type="SUPFAM" id="SSF109604">
    <property type="entry name" value="HD-domain/PDEase-like"/>
    <property type="match status" value="1"/>
</dbReference>
<keyword evidence="2" id="KW-0175">Coiled coil</keyword>
<dbReference type="InterPro" id="IPR006675">
    <property type="entry name" value="HDIG_dom"/>
</dbReference>
<dbReference type="PANTHER" id="PTHR45228:SF8">
    <property type="entry name" value="TWO-COMPONENT RESPONSE REGULATOR-RELATED"/>
    <property type="match status" value="1"/>
</dbReference>
<dbReference type="NCBIfam" id="TIGR00277">
    <property type="entry name" value="HDIG"/>
    <property type="match status" value="1"/>
</dbReference>
<feature type="coiled-coil region" evidence="2">
    <location>
        <begin position="135"/>
        <end position="173"/>
    </location>
</feature>
<evidence type="ECO:0000313" key="6">
    <source>
        <dbReference type="EMBL" id="ALP52947.1"/>
    </source>
</evidence>
<evidence type="ECO:0000259" key="4">
    <source>
        <dbReference type="PROSITE" id="PS51831"/>
    </source>
</evidence>
<evidence type="ECO:0000313" key="7">
    <source>
        <dbReference type="Proteomes" id="UP000055136"/>
    </source>
</evidence>
<dbReference type="STRING" id="1748243.Tel_07150"/>
<name>A0A0S2TCT4_9GAMM</name>
<accession>A0A0S2TCT4</accession>
<evidence type="ECO:0000259" key="3">
    <source>
        <dbReference type="PROSITE" id="PS50110"/>
    </source>
</evidence>
<dbReference type="CDD" id="cd00077">
    <property type="entry name" value="HDc"/>
    <property type="match status" value="1"/>
</dbReference>
<dbReference type="KEGG" id="tee:Tel_07150"/>
<dbReference type="InterPro" id="IPR006674">
    <property type="entry name" value="HD_domain"/>
</dbReference>
<evidence type="ECO:0000256" key="2">
    <source>
        <dbReference type="SAM" id="Coils"/>
    </source>
</evidence>
<proteinExistence type="predicted"/>
<evidence type="ECO:0000259" key="5">
    <source>
        <dbReference type="PROSITE" id="PS51832"/>
    </source>
</evidence>
<dbReference type="PROSITE" id="PS51832">
    <property type="entry name" value="HD_GYP"/>
    <property type="match status" value="1"/>
</dbReference>
<dbReference type="InterPro" id="IPR003607">
    <property type="entry name" value="HD/PDEase_dom"/>
</dbReference>
<dbReference type="InterPro" id="IPR052020">
    <property type="entry name" value="Cyclic_di-GMP/3'3'-cGAMP_PDE"/>
</dbReference>
<feature type="domain" description="HD-GYP" evidence="5">
    <location>
        <begin position="174"/>
        <end position="370"/>
    </location>
</feature>
<dbReference type="PROSITE" id="PS50110">
    <property type="entry name" value="RESPONSE_REGULATORY"/>
    <property type="match status" value="1"/>
</dbReference>
<dbReference type="Pfam" id="PF00072">
    <property type="entry name" value="Response_reg"/>
    <property type="match status" value="1"/>
</dbReference>
<dbReference type="GO" id="GO:0008081">
    <property type="term" value="F:phosphoric diester hydrolase activity"/>
    <property type="evidence" value="ECO:0007669"/>
    <property type="project" value="UniProtKB-ARBA"/>
</dbReference>
<dbReference type="Proteomes" id="UP000055136">
    <property type="component" value="Chromosome"/>
</dbReference>
<reference evidence="6" key="1">
    <citation type="submission" date="2015-10" db="EMBL/GenBank/DDBJ databases">
        <title>Description of Candidatus Tenderia electrophaga gen. nov, sp. nov., an Uncultivated Electroautotroph from a Biocathode Enrichment.</title>
        <authorList>
            <person name="Eddie B.J."/>
            <person name="Malanoski A.P."/>
            <person name="Wang Z."/>
            <person name="Hall R.J."/>
            <person name="Oh S.D."/>
            <person name="Heiner C."/>
            <person name="Lin B."/>
            <person name="Strycharz-Glaven S.M."/>
        </authorList>
    </citation>
    <scope>NUCLEOTIDE SEQUENCE [LARGE SCALE GENOMIC DNA]</scope>
    <source>
        <strain evidence="6">NRL1</strain>
    </source>
</reference>
<dbReference type="GO" id="GO:0000160">
    <property type="term" value="P:phosphorelay signal transduction system"/>
    <property type="evidence" value="ECO:0007669"/>
    <property type="project" value="InterPro"/>
</dbReference>
<dbReference type="PANTHER" id="PTHR45228">
    <property type="entry name" value="CYCLIC DI-GMP PHOSPHODIESTERASE TM_0186-RELATED"/>
    <property type="match status" value="1"/>
</dbReference>
<dbReference type="InterPro" id="IPR001789">
    <property type="entry name" value="Sig_transdc_resp-reg_receiver"/>
</dbReference>
<keyword evidence="7" id="KW-1185">Reference proteome</keyword>
<dbReference type="SMART" id="SM00471">
    <property type="entry name" value="HDc"/>
    <property type="match status" value="1"/>
</dbReference>
<dbReference type="Gene3D" id="1.10.3210.10">
    <property type="entry name" value="Hypothetical protein af1432"/>
    <property type="match status" value="1"/>
</dbReference>
<dbReference type="SUPFAM" id="SSF52172">
    <property type="entry name" value="CheY-like"/>
    <property type="match status" value="1"/>
</dbReference>
<feature type="domain" description="HD" evidence="4">
    <location>
        <begin position="196"/>
        <end position="319"/>
    </location>
</feature>
<feature type="domain" description="Response regulatory" evidence="3">
    <location>
        <begin position="11"/>
        <end position="126"/>
    </location>
</feature>
<dbReference type="EMBL" id="CP013099">
    <property type="protein sequence ID" value="ALP52947.1"/>
    <property type="molecule type" value="Genomic_DNA"/>
</dbReference>
<dbReference type="Gene3D" id="3.40.50.2300">
    <property type="match status" value="1"/>
</dbReference>
<evidence type="ECO:0000256" key="1">
    <source>
        <dbReference type="PROSITE-ProRule" id="PRU00169"/>
    </source>
</evidence>
<gene>
    <name evidence="6" type="ORF">Tel_07150</name>
</gene>
<dbReference type="CDD" id="cd17569">
    <property type="entry name" value="REC_HupR-like"/>
    <property type="match status" value="1"/>
</dbReference>
<feature type="modified residue" description="4-aspartylphosphate" evidence="1">
    <location>
        <position position="60"/>
    </location>
</feature>
<dbReference type="PROSITE" id="PS51831">
    <property type="entry name" value="HD"/>
    <property type="match status" value="1"/>
</dbReference>
<dbReference type="InterPro" id="IPR011006">
    <property type="entry name" value="CheY-like_superfamily"/>
</dbReference>